<keyword evidence="2" id="KW-1185">Reference proteome</keyword>
<organism evidence="1 2">
    <name type="scientific">Tanacetum coccineum</name>
    <dbReference type="NCBI Taxonomy" id="301880"/>
    <lineage>
        <taxon>Eukaryota</taxon>
        <taxon>Viridiplantae</taxon>
        <taxon>Streptophyta</taxon>
        <taxon>Embryophyta</taxon>
        <taxon>Tracheophyta</taxon>
        <taxon>Spermatophyta</taxon>
        <taxon>Magnoliopsida</taxon>
        <taxon>eudicotyledons</taxon>
        <taxon>Gunneridae</taxon>
        <taxon>Pentapetalae</taxon>
        <taxon>asterids</taxon>
        <taxon>campanulids</taxon>
        <taxon>Asterales</taxon>
        <taxon>Asteraceae</taxon>
        <taxon>Asteroideae</taxon>
        <taxon>Anthemideae</taxon>
        <taxon>Anthemidinae</taxon>
        <taxon>Tanacetum</taxon>
    </lineage>
</organism>
<dbReference type="EMBL" id="BQNB010017807">
    <property type="protein sequence ID" value="GJT67417.1"/>
    <property type="molecule type" value="Genomic_DNA"/>
</dbReference>
<dbReference type="Proteomes" id="UP001151760">
    <property type="component" value="Unassembled WGS sequence"/>
</dbReference>
<sequence>MESLVQDFVETNILDTWATVRNYMEKYKNKDSPLRLFLPTFMVDKDTFSELRHDDGRFKRVVQHVEPVTRKSSELNSVEKIDLVSD</sequence>
<name>A0ABQ5FY27_9ASTR</name>
<protein>
    <submittedName>
        <fullName evidence="1">Uncharacterized protein</fullName>
    </submittedName>
</protein>
<proteinExistence type="predicted"/>
<comment type="caution">
    <text evidence="1">The sequence shown here is derived from an EMBL/GenBank/DDBJ whole genome shotgun (WGS) entry which is preliminary data.</text>
</comment>
<accession>A0ABQ5FY27</accession>
<evidence type="ECO:0000313" key="1">
    <source>
        <dbReference type="EMBL" id="GJT67417.1"/>
    </source>
</evidence>
<reference evidence="1" key="1">
    <citation type="journal article" date="2022" name="Int. J. Mol. Sci.">
        <title>Draft Genome of Tanacetum Coccineum: Genomic Comparison of Closely Related Tanacetum-Family Plants.</title>
        <authorList>
            <person name="Yamashiro T."/>
            <person name="Shiraishi A."/>
            <person name="Nakayama K."/>
            <person name="Satake H."/>
        </authorList>
    </citation>
    <scope>NUCLEOTIDE SEQUENCE</scope>
</reference>
<reference evidence="1" key="2">
    <citation type="submission" date="2022-01" db="EMBL/GenBank/DDBJ databases">
        <authorList>
            <person name="Yamashiro T."/>
            <person name="Shiraishi A."/>
            <person name="Satake H."/>
            <person name="Nakayama K."/>
        </authorList>
    </citation>
    <scope>NUCLEOTIDE SEQUENCE</scope>
</reference>
<gene>
    <name evidence="1" type="ORF">Tco_1018897</name>
</gene>
<evidence type="ECO:0000313" key="2">
    <source>
        <dbReference type="Proteomes" id="UP001151760"/>
    </source>
</evidence>